<sequence>MHYRMAAPRCSVCLHPRKPEIDAALMAGAALIPTGQAFGVSKSALARHRTGCLAPKVAAAARMVAPASASRAEVERAKAIASGAVQPLPDDLLTLTGLLGRLARSLERLEAAADTSLAENAPTALAAVSAQLHRGIEAAAKMQGIYAEAAPPAAPAFSIVFKLSEAGERQPAHLIHVAQRPVGSVVDATLGDVQESEAGEDAADAERADGCALPVPGFEFALASTREG</sequence>
<dbReference type="Proteomes" id="UP000295023">
    <property type="component" value="Unassembled WGS sequence"/>
</dbReference>
<dbReference type="RefSeq" id="WP_132295920.1">
    <property type="nucleotide sequence ID" value="NZ_SKBM01000035.1"/>
</dbReference>
<evidence type="ECO:0000313" key="2">
    <source>
        <dbReference type="Proteomes" id="UP000295023"/>
    </source>
</evidence>
<accession>A0A4R4D4Z8</accession>
<comment type="caution">
    <text evidence="1">The sequence shown here is derived from an EMBL/GenBank/DDBJ whole genome shotgun (WGS) entry which is preliminary data.</text>
</comment>
<name>A0A4R4D4Z8_9PROT</name>
<evidence type="ECO:0000313" key="1">
    <source>
        <dbReference type="EMBL" id="TCZ53949.1"/>
    </source>
</evidence>
<dbReference type="EMBL" id="SKBM01000035">
    <property type="protein sequence ID" value="TCZ53949.1"/>
    <property type="molecule type" value="Genomic_DNA"/>
</dbReference>
<protein>
    <submittedName>
        <fullName evidence="1">Uncharacterized protein</fullName>
    </submittedName>
</protein>
<dbReference type="AlphaFoldDB" id="A0A4R4D4Z8"/>
<reference evidence="1 2" key="1">
    <citation type="submission" date="2019-03" db="EMBL/GenBank/DDBJ databases">
        <title>Paracraurococcus aquatilis NE82 genome sequence.</title>
        <authorList>
            <person name="Zhao Y."/>
            <person name="Du Z."/>
        </authorList>
    </citation>
    <scope>NUCLEOTIDE SEQUENCE [LARGE SCALE GENOMIC DNA]</scope>
    <source>
        <strain evidence="1 2">NE82</strain>
    </source>
</reference>
<organism evidence="1 2">
    <name type="scientific">Roseicella aquatilis</name>
    <dbReference type="NCBI Taxonomy" id="2527868"/>
    <lineage>
        <taxon>Bacteria</taxon>
        <taxon>Pseudomonadati</taxon>
        <taxon>Pseudomonadota</taxon>
        <taxon>Alphaproteobacteria</taxon>
        <taxon>Acetobacterales</taxon>
        <taxon>Roseomonadaceae</taxon>
        <taxon>Roseicella</taxon>
    </lineage>
</organism>
<gene>
    <name evidence="1" type="ORF">EXY23_23955</name>
</gene>
<dbReference type="OrthoDB" id="8235933at2"/>
<keyword evidence="2" id="KW-1185">Reference proteome</keyword>
<proteinExistence type="predicted"/>